<dbReference type="Proteomes" id="UP000286848">
    <property type="component" value="Unassembled WGS sequence"/>
</dbReference>
<comment type="caution">
    <text evidence="1">The sequence shown here is derived from an EMBL/GenBank/DDBJ whole genome shotgun (WGS) entry which is preliminary data.</text>
</comment>
<evidence type="ECO:0000313" key="2">
    <source>
        <dbReference type="Proteomes" id="UP000286848"/>
    </source>
</evidence>
<accession>A0A401ISZ4</accession>
<protein>
    <recommendedName>
        <fullName evidence="3">DUF3168 domain-containing protein</fullName>
    </recommendedName>
</protein>
<reference evidence="1 2" key="1">
    <citation type="journal article" date="2019" name="Int. J. Syst. Evol. Microbiol.">
        <title>Lactobacillus salitolerans sp. nov., a novel lactic acid bacterium isolated from spent mushroom substrates.</title>
        <authorList>
            <person name="Tohno M."/>
            <person name="Tanizawa Y."/>
            <person name="Kojima Y."/>
            <person name="Sakamoto M."/>
            <person name="Nakamura Y."/>
            <person name="Ohkuma M."/>
            <person name="Kobayashi H."/>
        </authorList>
    </citation>
    <scope>NUCLEOTIDE SEQUENCE [LARGE SCALE GENOMIC DNA]</scope>
    <source>
        <strain evidence="1 2">YK43</strain>
    </source>
</reference>
<evidence type="ECO:0000313" key="1">
    <source>
        <dbReference type="EMBL" id="GBG94646.1"/>
    </source>
</evidence>
<dbReference type="RefSeq" id="WP_124976243.1">
    <property type="nucleotide sequence ID" value="NZ_BFFP01000015.1"/>
</dbReference>
<dbReference type="EMBL" id="BFFP01000015">
    <property type="protein sequence ID" value="GBG94646.1"/>
    <property type="molecule type" value="Genomic_DNA"/>
</dbReference>
<dbReference type="Gene3D" id="3.30.2000.30">
    <property type="match status" value="1"/>
</dbReference>
<sequence length="131" mass="15182">MISPQKCLFDYYFKLIQEKGFPVYDYLPLKDEPVTYPFVVLSQTQTVNYDTKYSRNDHIFLTIDVWGGRKQRKVVGEIADGLFNSAIGVVKTDVYTFYGQQNQQNLQMMIDTSVSNTVYQRANLTLELTVN</sequence>
<keyword evidence="2" id="KW-1185">Reference proteome</keyword>
<evidence type="ECO:0008006" key="3">
    <source>
        <dbReference type="Google" id="ProtNLM"/>
    </source>
</evidence>
<gene>
    <name evidence="1" type="ORF">LFYK43_11050</name>
</gene>
<proteinExistence type="predicted"/>
<dbReference type="AlphaFoldDB" id="A0A401ISZ4"/>
<dbReference type="OrthoDB" id="1701539at2"/>
<dbReference type="InterPro" id="IPR053745">
    <property type="entry name" value="Viral_Tail_Comp_sf"/>
</dbReference>
<name>A0A401ISZ4_9LACO</name>
<organism evidence="1 2">
    <name type="scientific">Ligilactobacillus salitolerans</name>
    <dbReference type="NCBI Taxonomy" id="1808352"/>
    <lineage>
        <taxon>Bacteria</taxon>
        <taxon>Bacillati</taxon>
        <taxon>Bacillota</taxon>
        <taxon>Bacilli</taxon>
        <taxon>Lactobacillales</taxon>
        <taxon>Lactobacillaceae</taxon>
        <taxon>Ligilactobacillus</taxon>
    </lineage>
</organism>